<dbReference type="NCBIfam" id="TIGR02122">
    <property type="entry name" value="TRAP_TAXI"/>
    <property type="match status" value="1"/>
</dbReference>
<evidence type="ECO:0000313" key="2">
    <source>
        <dbReference type="Proteomes" id="UP001596147"/>
    </source>
</evidence>
<dbReference type="Proteomes" id="UP001596147">
    <property type="component" value="Unassembled WGS sequence"/>
</dbReference>
<dbReference type="EMBL" id="JBHSMC010000003">
    <property type="protein sequence ID" value="MFC5464229.1"/>
    <property type="molecule type" value="Genomic_DNA"/>
</dbReference>
<comment type="caution">
    <text evidence="1">The sequence shown here is derived from an EMBL/GenBank/DDBJ whole genome shotgun (WGS) entry which is preliminary data.</text>
</comment>
<dbReference type="InterPro" id="IPR011852">
    <property type="entry name" value="TRAP_TAXI"/>
</dbReference>
<dbReference type="Pfam" id="PF16868">
    <property type="entry name" value="NMT1_3"/>
    <property type="match status" value="1"/>
</dbReference>
<dbReference type="Gene3D" id="3.40.190.10">
    <property type="entry name" value="Periplasmic binding protein-like II"/>
    <property type="match status" value="2"/>
</dbReference>
<dbReference type="PANTHER" id="PTHR42941:SF1">
    <property type="entry name" value="SLL1037 PROTEIN"/>
    <property type="match status" value="1"/>
</dbReference>
<name>A0ABW0LEP6_9BACI</name>
<protein>
    <submittedName>
        <fullName evidence="1">TAXI family TRAP transporter solute-binding subunit</fullName>
    </submittedName>
</protein>
<gene>
    <name evidence="1" type="ORF">ACFPM4_05585</name>
</gene>
<keyword evidence="2" id="KW-1185">Reference proteome</keyword>
<dbReference type="PROSITE" id="PS51257">
    <property type="entry name" value="PROKAR_LIPOPROTEIN"/>
    <property type="match status" value="1"/>
</dbReference>
<sequence>MKGRSKLIISVLTLLVVSIVIAGCGKKDGNTIRIGSGPSGGPNYMIVAGISNLVTEEFSDYNISTEITTGSQENIRMIAQGDAQFGISMVDAAYNAYNGTREYDKDTKEKINFVMGGPATLIHFMVKADSDIQSINDLKGKSVGVARGVMGQYYMPIILEAYGLTDKDVDVKVLELADISNALADGTIDAGAHITPFPETTTSDLAVTQGIRLLEFEENIANKIIEENPYFFLGEIDGGTYSGIDNTVKTIGTRNVLIASTDVDEETVYNFVKVIDEKFEKLKSIHPQADAFNRDNALGGQLFPIHPGAEKYYKEIGVLE</sequence>
<dbReference type="PANTHER" id="PTHR42941">
    <property type="entry name" value="SLL1037 PROTEIN"/>
    <property type="match status" value="1"/>
</dbReference>
<dbReference type="RefSeq" id="WP_382348790.1">
    <property type="nucleotide sequence ID" value="NZ_JBHSMC010000003.1"/>
</dbReference>
<dbReference type="SUPFAM" id="SSF53850">
    <property type="entry name" value="Periplasmic binding protein-like II"/>
    <property type="match status" value="1"/>
</dbReference>
<accession>A0ABW0LEP6</accession>
<reference evidence="2" key="1">
    <citation type="journal article" date="2019" name="Int. J. Syst. Evol. Microbiol.">
        <title>The Global Catalogue of Microorganisms (GCM) 10K type strain sequencing project: providing services to taxonomists for standard genome sequencing and annotation.</title>
        <authorList>
            <consortium name="The Broad Institute Genomics Platform"/>
            <consortium name="The Broad Institute Genome Sequencing Center for Infectious Disease"/>
            <person name="Wu L."/>
            <person name="Ma J."/>
        </authorList>
    </citation>
    <scope>NUCLEOTIDE SEQUENCE [LARGE SCALE GENOMIC DNA]</scope>
    <source>
        <strain evidence="2">CGMCC 1.12237</strain>
    </source>
</reference>
<evidence type="ECO:0000313" key="1">
    <source>
        <dbReference type="EMBL" id="MFC5464229.1"/>
    </source>
</evidence>
<organism evidence="1 2">
    <name type="scientific">Lederbergia graminis</name>
    <dbReference type="NCBI Taxonomy" id="735518"/>
    <lineage>
        <taxon>Bacteria</taxon>
        <taxon>Bacillati</taxon>
        <taxon>Bacillota</taxon>
        <taxon>Bacilli</taxon>
        <taxon>Bacillales</taxon>
        <taxon>Bacillaceae</taxon>
        <taxon>Lederbergia</taxon>
    </lineage>
</organism>
<dbReference type="CDD" id="cd13520">
    <property type="entry name" value="PBP2_TAXI_TRAP"/>
    <property type="match status" value="1"/>
</dbReference>
<proteinExistence type="predicted"/>